<keyword evidence="2" id="KW-1185">Reference proteome</keyword>
<dbReference type="PATRIC" id="fig|1348774.3.peg.3221"/>
<evidence type="ECO:0000313" key="2">
    <source>
        <dbReference type="Proteomes" id="UP000035287"/>
    </source>
</evidence>
<name>A0A0G3XKV1_9SPHN</name>
<dbReference type="Proteomes" id="UP000035287">
    <property type="component" value="Chromosome"/>
</dbReference>
<protein>
    <submittedName>
        <fullName evidence="1">Uncharacterized protein</fullName>
    </submittedName>
</protein>
<dbReference type="AlphaFoldDB" id="A0A0G3XKV1"/>
<reference evidence="1 2" key="1">
    <citation type="submission" date="2015-06" db="EMBL/GenBank/DDBJ databases">
        <authorList>
            <person name="Zeng Y."/>
            <person name="Huang Y."/>
        </authorList>
    </citation>
    <scope>NUCLEOTIDE SEQUENCE [LARGE SCALE GENOMIC DNA]</scope>
    <source>
        <strain evidence="1 2">PQ-2</strain>
    </source>
</reference>
<dbReference type="EMBL" id="CP011770">
    <property type="protein sequence ID" value="AKM11023.1"/>
    <property type="molecule type" value="Genomic_DNA"/>
</dbReference>
<evidence type="ECO:0000313" key="1">
    <source>
        <dbReference type="EMBL" id="AKM11023.1"/>
    </source>
</evidence>
<gene>
    <name evidence="1" type="ORF">AB433_15300</name>
</gene>
<dbReference type="KEGG" id="cna:AB433_15300"/>
<accession>A0A0G3XKV1</accession>
<organism evidence="1 2">
    <name type="scientific">Croceicoccus naphthovorans</name>
    <dbReference type="NCBI Taxonomy" id="1348774"/>
    <lineage>
        <taxon>Bacteria</taxon>
        <taxon>Pseudomonadati</taxon>
        <taxon>Pseudomonadota</taxon>
        <taxon>Alphaproteobacteria</taxon>
        <taxon>Sphingomonadales</taxon>
        <taxon>Erythrobacteraceae</taxon>
        <taxon>Croceicoccus</taxon>
    </lineage>
</organism>
<proteinExistence type="predicted"/>
<sequence>MIFSRRSIQARLNDIRGKVTDGARAELVRKLNVPNSHRLAAMWELLVIHGLRDQGELAIEEEKVTGKRPDITFNGATSFTADITTVSDDGRDEENPYDELSQEIERQKTKLGLPIGGVDVRVGSYRERAGKGERTNLKIPRRGKIREFVRERIMPSVRQQLSEDSDPIVVAIDEDEIELSVTIRRTSDGYSYGSYAAYSAPQSLDRNPLYNALKAKAKQLKSLEGVTGIIVCDGDTECLRKPGIGFQNFTAEQIIEHFLSQNSSIDFVLAVSVHEEQRHVLQIDPPERTVRAVFRTQRGLPQSPALEKTFRAMLAELPAPVCAPINGATRALEAIPKLGFHGGGSLSSGGNSVPISKLKISSRELMEVMAGDLSVERMNEMRRWKGRKENAPSKMGNPFQLMLDQGHLPTSMKVISGGEKDDDWIEIEFGPPDPAISKFV</sequence>
<dbReference type="STRING" id="1348774.AB433_15300"/>